<dbReference type="RefSeq" id="WP_254572210.1">
    <property type="nucleotide sequence ID" value="NZ_CP098502.1"/>
</dbReference>
<accession>A0ABY5DVL8</accession>
<evidence type="ECO:0000313" key="2">
    <source>
        <dbReference type="Proteomes" id="UP001056035"/>
    </source>
</evidence>
<name>A0ABY5DVL8_9ACTN</name>
<organism evidence="1 2">
    <name type="scientific">Paraconexibacter antarcticus</name>
    <dbReference type="NCBI Taxonomy" id="2949664"/>
    <lineage>
        <taxon>Bacteria</taxon>
        <taxon>Bacillati</taxon>
        <taxon>Actinomycetota</taxon>
        <taxon>Thermoleophilia</taxon>
        <taxon>Solirubrobacterales</taxon>
        <taxon>Paraconexibacteraceae</taxon>
        <taxon>Paraconexibacter</taxon>
    </lineage>
</organism>
<protein>
    <submittedName>
        <fullName evidence="1">Uncharacterized protein</fullName>
    </submittedName>
</protein>
<reference evidence="1 2" key="1">
    <citation type="submission" date="2022-06" db="EMBL/GenBank/DDBJ databases">
        <title>Paraconexibacter antarcticus.</title>
        <authorList>
            <person name="Kim C.S."/>
        </authorList>
    </citation>
    <scope>NUCLEOTIDE SEQUENCE [LARGE SCALE GENOMIC DNA]</scope>
    <source>
        <strain evidence="1 2">02-257</strain>
    </source>
</reference>
<dbReference type="Proteomes" id="UP001056035">
    <property type="component" value="Chromosome"/>
</dbReference>
<dbReference type="EMBL" id="CP098502">
    <property type="protein sequence ID" value="UTI65530.1"/>
    <property type="molecule type" value="Genomic_DNA"/>
</dbReference>
<gene>
    <name evidence="1" type="ORF">NBH00_04775</name>
</gene>
<sequence length="112" mass="11996">MADFEPVWCTGWEERANEHLPGLLGLGPWPVLHFDKGDARAGTSLAGHWKLAAIDAHLGPDRPAAWIDDVLDEPCARWAAARPGPTLLVPTQPAAGFTAVEAARLRAWAAAL</sequence>
<evidence type="ECO:0000313" key="1">
    <source>
        <dbReference type="EMBL" id="UTI65530.1"/>
    </source>
</evidence>
<keyword evidence="2" id="KW-1185">Reference proteome</keyword>
<proteinExistence type="predicted"/>